<dbReference type="Pfam" id="PF02170">
    <property type="entry name" value="PAZ"/>
    <property type="match status" value="1"/>
</dbReference>
<evidence type="ECO:0000259" key="9">
    <source>
        <dbReference type="PROSITE" id="PS50821"/>
    </source>
</evidence>
<dbReference type="Proteomes" id="UP001374579">
    <property type="component" value="Unassembled WGS sequence"/>
</dbReference>
<dbReference type="SUPFAM" id="SSF53098">
    <property type="entry name" value="Ribonuclease H-like"/>
    <property type="match status" value="1"/>
</dbReference>
<dbReference type="FunFam" id="3.30.420.10:FF:000014">
    <property type="entry name" value="Piwi-like RNA-mediated gene silencing 1"/>
    <property type="match status" value="1"/>
</dbReference>
<dbReference type="GO" id="GO:0003723">
    <property type="term" value="F:RNA binding"/>
    <property type="evidence" value="ECO:0007669"/>
    <property type="project" value="UniProtKB-KW"/>
</dbReference>
<evidence type="ECO:0000259" key="10">
    <source>
        <dbReference type="PROSITE" id="PS50822"/>
    </source>
</evidence>
<keyword evidence="6" id="KW-0943">RNA-mediated gene silencing</keyword>
<evidence type="ECO:0000313" key="12">
    <source>
        <dbReference type="Proteomes" id="UP001374579"/>
    </source>
</evidence>
<dbReference type="InterPro" id="IPR003165">
    <property type="entry name" value="Piwi"/>
</dbReference>
<sequence>MASGGGPPSGGFGRGGRGWAIMEALKKEQAQTPGQAPAPTGRGSLLALGRAAAALQPPTQTPTATPQLQSAAAPRPVSGRGSAAGLLALVQQQQQQRGQPARGRGALLAHAAAAAAATQKPAPGVAPAPVSMAPPRVPQAAAGEPAAPVGAMARMGIRESEEPPREHVRRPAVSRRGDYTKAGGQASRLAVNSVRLRAKNKNIYQYHVNFSPIVDSKGMRVGLLNEHKDTLPVKLFDGTIMFLPNKLDQDELQLTSTRKTDGATITILIRLTKALPIEQCPQLYNILLRKIMSLMKLVQVGRYYYNPATPSKVREHQLEVWPGYITSIGEQEGGLLLLLDSSHRVLRCQTVLDLMADMMHASQRTFQEDATRKIVGCTVLTRYNNKTYRVDDIDWGKTPQNSFETSSGEEITFADYYQKQYGKKVDLQQPLLVHRPKARKINGQTVPPRTELLCLIPELCHLTGLTDDLRSNFRVMKDLSAHTRCTPNQRLATMKKFVDSVTNNPEALQQLENWGLSLDDSALAVEGGRMKMETIFFGNGKSASAGHQADWGRDLCRNKVITPVPLVQWAIFYVKRNGPDINNFLQEAVRTGPQLGIQIAMPALVSLDDDRTETLIKMLRQLVNPNTQLVCVVMPTSREDKYSAIKKFACVECPVPSQVIVHKTIRDKAKLRSVTQKIILQINCKLGGELWAIKNPLETAMVVGIDSFHDVARGRNSIGGFVASTNPELTRWFSRCCMQMRGEELVPGLRMFMLSAVRKYYELNHRRPEKIIVFRDGVGDGQMAIVQDFEVRQMEESFRDFGADYHPKLTVVIVQKRINTRIFQQGQGGSLDNPPPGTVLDHTVTRRDMYDYFLVSQHVRQGTVSPTHYVVVHDEINLPPERMQVMTYKMTHLYYNWPGTVRVPAPCLYAHKLAYLVGESIHSNVSELLSDRLFFL</sequence>
<keyword evidence="3" id="KW-0963">Cytoplasm</keyword>
<evidence type="ECO:0000256" key="4">
    <source>
        <dbReference type="ARBA" id="ARBA00022782"/>
    </source>
</evidence>
<comment type="similarity">
    <text evidence="7">Belongs to the argonaute family. Piwi subfamily.</text>
</comment>
<dbReference type="Gene3D" id="3.40.50.2300">
    <property type="match status" value="1"/>
</dbReference>
<dbReference type="InterPro" id="IPR003100">
    <property type="entry name" value="PAZ_dom"/>
</dbReference>
<keyword evidence="5" id="KW-0694">RNA-binding</keyword>
<dbReference type="GO" id="GO:0005737">
    <property type="term" value="C:cytoplasm"/>
    <property type="evidence" value="ECO:0007669"/>
    <property type="project" value="UniProtKB-SubCell"/>
</dbReference>
<protein>
    <submittedName>
        <fullName evidence="11">Uncharacterized protein</fullName>
    </submittedName>
</protein>
<dbReference type="PROSITE" id="PS50822">
    <property type="entry name" value="PIWI"/>
    <property type="match status" value="1"/>
</dbReference>
<dbReference type="InterPro" id="IPR036085">
    <property type="entry name" value="PAZ_dom_sf"/>
</dbReference>
<gene>
    <name evidence="11" type="ORF">V1264_010888</name>
</gene>
<dbReference type="Pfam" id="PF02171">
    <property type="entry name" value="Piwi"/>
    <property type="match status" value="1"/>
</dbReference>
<dbReference type="PROSITE" id="PS50821">
    <property type="entry name" value="PAZ"/>
    <property type="match status" value="1"/>
</dbReference>
<comment type="subcellular location">
    <subcellularLocation>
        <location evidence="1">Cytoplasm</location>
    </subcellularLocation>
</comment>
<evidence type="ECO:0000256" key="2">
    <source>
        <dbReference type="ARBA" id="ARBA00022473"/>
    </source>
</evidence>
<feature type="domain" description="PAZ" evidence="9">
    <location>
        <begin position="350"/>
        <end position="464"/>
    </location>
</feature>
<dbReference type="PANTHER" id="PTHR22891">
    <property type="entry name" value="EUKARYOTIC TRANSLATION INITIATION FACTOR 2C"/>
    <property type="match status" value="1"/>
</dbReference>
<dbReference type="SUPFAM" id="SSF101690">
    <property type="entry name" value="PAZ domain"/>
    <property type="match status" value="1"/>
</dbReference>
<dbReference type="AlphaFoldDB" id="A0AAN9BTR4"/>
<feature type="domain" description="Piwi" evidence="10">
    <location>
        <begin position="629"/>
        <end position="922"/>
    </location>
</feature>
<evidence type="ECO:0000256" key="7">
    <source>
        <dbReference type="ARBA" id="ARBA00038291"/>
    </source>
</evidence>
<evidence type="ECO:0000256" key="6">
    <source>
        <dbReference type="ARBA" id="ARBA00023158"/>
    </source>
</evidence>
<dbReference type="InterPro" id="IPR036397">
    <property type="entry name" value="RNaseH_sf"/>
</dbReference>
<dbReference type="EMBL" id="JBAMIC010000002">
    <property type="protein sequence ID" value="KAK7111216.1"/>
    <property type="molecule type" value="Genomic_DNA"/>
</dbReference>
<keyword evidence="2" id="KW-0217">Developmental protein</keyword>
<evidence type="ECO:0000256" key="3">
    <source>
        <dbReference type="ARBA" id="ARBA00022490"/>
    </source>
</evidence>
<dbReference type="Pfam" id="PF23278">
    <property type="entry name" value="Piwi_N"/>
    <property type="match status" value="1"/>
</dbReference>
<evidence type="ECO:0000256" key="8">
    <source>
        <dbReference type="SAM" id="MobiDB-lite"/>
    </source>
</evidence>
<accession>A0AAN9BTR4</accession>
<feature type="compositionally biased region" description="Low complexity" evidence="8">
    <location>
        <begin position="41"/>
        <end position="74"/>
    </location>
</feature>
<dbReference type="InterPro" id="IPR012337">
    <property type="entry name" value="RNaseH-like_sf"/>
</dbReference>
<feature type="region of interest" description="Disordered" evidence="8">
    <location>
        <begin position="159"/>
        <end position="181"/>
    </location>
</feature>
<dbReference type="GO" id="GO:0030154">
    <property type="term" value="P:cell differentiation"/>
    <property type="evidence" value="ECO:0007669"/>
    <property type="project" value="UniProtKB-KW"/>
</dbReference>
<reference evidence="11 12" key="1">
    <citation type="submission" date="2024-02" db="EMBL/GenBank/DDBJ databases">
        <title>Chromosome-scale genome assembly of the rough periwinkle Littorina saxatilis.</title>
        <authorList>
            <person name="De Jode A."/>
            <person name="Faria R."/>
            <person name="Formenti G."/>
            <person name="Sims Y."/>
            <person name="Smith T.P."/>
            <person name="Tracey A."/>
            <person name="Wood J.M.D."/>
            <person name="Zagrodzka Z.B."/>
            <person name="Johannesson K."/>
            <person name="Butlin R.K."/>
            <person name="Leder E.H."/>
        </authorList>
    </citation>
    <scope>NUCLEOTIDE SEQUENCE [LARGE SCALE GENOMIC DNA]</scope>
    <source>
        <strain evidence="11">Snail1</strain>
        <tissue evidence="11">Muscle</tissue>
    </source>
</reference>
<proteinExistence type="inferred from homology"/>
<dbReference type="Gene3D" id="2.170.260.10">
    <property type="entry name" value="paz domain"/>
    <property type="match status" value="1"/>
</dbReference>
<dbReference type="Gene3D" id="3.30.420.10">
    <property type="entry name" value="Ribonuclease H-like superfamily/Ribonuclease H"/>
    <property type="match status" value="1"/>
</dbReference>
<dbReference type="CDD" id="cd02845">
    <property type="entry name" value="PAZ_piwi_like"/>
    <property type="match status" value="1"/>
</dbReference>
<dbReference type="SMART" id="SM00949">
    <property type="entry name" value="PAZ"/>
    <property type="match status" value="1"/>
</dbReference>
<dbReference type="GO" id="GO:0031047">
    <property type="term" value="P:regulatory ncRNA-mediated gene silencing"/>
    <property type="evidence" value="ECO:0007669"/>
    <property type="project" value="UniProtKB-KW"/>
</dbReference>
<feature type="region of interest" description="Disordered" evidence="8">
    <location>
        <begin position="26"/>
        <end position="80"/>
    </location>
</feature>
<evidence type="ECO:0000256" key="1">
    <source>
        <dbReference type="ARBA" id="ARBA00004496"/>
    </source>
</evidence>
<dbReference type="SMART" id="SM00950">
    <property type="entry name" value="Piwi"/>
    <property type="match status" value="1"/>
</dbReference>
<evidence type="ECO:0000256" key="5">
    <source>
        <dbReference type="ARBA" id="ARBA00022884"/>
    </source>
</evidence>
<comment type="caution">
    <text evidence="11">The sequence shown here is derived from an EMBL/GenBank/DDBJ whole genome shotgun (WGS) entry which is preliminary data.</text>
</comment>
<organism evidence="11 12">
    <name type="scientific">Littorina saxatilis</name>
    <dbReference type="NCBI Taxonomy" id="31220"/>
    <lineage>
        <taxon>Eukaryota</taxon>
        <taxon>Metazoa</taxon>
        <taxon>Spiralia</taxon>
        <taxon>Lophotrochozoa</taxon>
        <taxon>Mollusca</taxon>
        <taxon>Gastropoda</taxon>
        <taxon>Caenogastropoda</taxon>
        <taxon>Littorinimorpha</taxon>
        <taxon>Littorinoidea</taxon>
        <taxon>Littorinidae</taxon>
        <taxon>Littorina</taxon>
    </lineage>
</organism>
<keyword evidence="12" id="KW-1185">Reference proteome</keyword>
<name>A0AAN9BTR4_9CAEN</name>
<evidence type="ECO:0000313" key="11">
    <source>
        <dbReference type="EMBL" id="KAK7111216.1"/>
    </source>
</evidence>
<dbReference type="FunFam" id="2.170.260.10:FF:000003">
    <property type="entry name" value="Piwi-like RNA-mediated gene silencing 2"/>
    <property type="match status" value="1"/>
</dbReference>
<keyword evidence="4" id="KW-0221">Differentiation</keyword>
<dbReference type="CDD" id="cd04658">
    <property type="entry name" value="Piwi_piwi-like_Euk"/>
    <property type="match status" value="1"/>
</dbReference>